<dbReference type="InterPro" id="IPR008274">
    <property type="entry name" value="AldOxase/xan_DH_MoCoBD1"/>
</dbReference>
<feature type="domain" description="Aldehyde oxidase/xanthine dehydrogenase a/b hammerhead" evidence="1">
    <location>
        <begin position="181"/>
        <end position="261"/>
    </location>
</feature>
<keyword evidence="3" id="KW-1185">Reference proteome</keyword>
<dbReference type="PANTHER" id="PTHR47495:SF1">
    <property type="entry name" value="BLL3820 PROTEIN"/>
    <property type="match status" value="1"/>
</dbReference>
<gene>
    <name evidence="2" type="ORF">JI746_15705</name>
</gene>
<dbReference type="Pfam" id="PF20256">
    <property type="entry name" value="MoCoBD_2"/>
    <property type="match status" value="2"/>
</dbReference>
<dbReference type="EMBL" id="JAEQND010000008">
    <property type="protein sequence ID" value="MBL0426560.1"/>
    <property type="molecule type" value="Genomic_DNA"/>
</dbReference>
<dbReference type="SMART" id="SM01008">
    <property type="entry name" value="Ald_Xan_dh_C"/>
    <property type="match status" value="1"/>
</dbReference>
<dbReference type="InterPro" id="IPR012368">
    <property type="entry name" value="OxRdtase_Mopterin-bd_su_IorB"/>
</dbReference>
<dbReference type="Pfam" id="PF02738">
    <property type="entry name" value="MoCoBD_1"/>
    <property type="match status" value="1"/>
</dbReference>
<accession>A0ABS1JQM3</accession>
<evidence type="ECO:0000313" key="3">
    <source>
        <dbReference type="Proteomes" id="UP000622707"/>
    </source>
</evidence>
<comment type="caution">
    <text evidence="2">The sequence shown here is derived from an EMBL/GenBank/DDBJ whole genome shotgun (WGS) entry which is preliminary data.</text>
</comment>
<reference evidence="2 3" key="1">
    <citation type="journal article" date="2017" name="Int. J. Syst. Evol. Microbiol.">
        <title>Ramlibacter alkalitolerans sp. nov., alkali-tolerant bacterium isolated from soil of ginseng.</title>
        <authorList>
            <person name="Lee D.H."/>
            <person name="Cha C.J."/>
        </authorList>
    </citation>
    <scope>NUCLEOTIDE SEQUENCE [LARGE SCALE GENOMIC DNA]</scope>
    <source>
        <strain evidence="2 3">KACC 19305</strain>
    </source>
</reference>
<dbReference type="InterPro" id="IPR037165">
    <property type="entry name" value="AldOxase/xan_DH_Mopterin-bd_sf"/>
</dbReference>
<organism evidence="2 3">
    <name type="scientific">Ramlibacter alkalitolerans</name>
    <dbReference type="NCBI Taxonomy" id="2039631"/>
    <lineage>
        <taxon>Bacteria</taxon>
        <taxon>Pseudomonadati</taxon>
        <taxon>Pseudomonadota</taxon>
        <taxon>Betaproteobacteria</taxon>
        <taxon>Burkholderiales</taxon>
        <taxon>Comamonadaceae</taxon>
        <taxon>Ramlibacter</taxon>
    </lineage>
</organism>
<dbReference type="InterPro" id="IPR046867">
    <property type="entry name" value="AldOxase/xan_DH_MoCoBD2"/>
</dbReference>
<dbReference type="Gene3D" id="3.90.1170.50">
    <property type="entry name" value="Aldehyde oxidase/xanthine dehydrogenase, a/b hammerhead"/>
    <property type="match status" value="1"/>
</dbReference>
<dbReference type="Gene3D" id="3.30.365.10">
    <property type="entry name" value="Aldehyde oxidase/xanthine dehydrogenase, molybdopterin binding domain"/>
    <property type="match status" value="4"/>
</dbReference>
<dbReference type="SUPFAM" id="SSF56003">
    <property type="entry name" value="Molybdenum cofactor-binding domain"/>
    <property type="match status" value="2"/>
</dbReference>
<evidence type="ECO:0000313" key="2">
    <source>
        <dbReference type="EMBL" id="MBL0426560.1"/>
    </source>
</evidence>
<dbReference type="PIRSF" id="PIRSF036389">
    <property type="entry name" value="IOR_B"/>
    <property type="match status" value="1"/>
</dbReference>
<dbReference type="InterPro" id="IPR052516">
    <property type="entry name" value="N-heterocyclic_Hydroxylase"/>
</dbReference>
<proteinExistence type="predicted"/>
<protein>
    <submittedName>
        <fullName evidence="2">Xanthine dehydrogenase family protein molybdopterin-binding subunit</fullName>
    </submittedName>
</protein>
<dbReference type="Proteomes" id="UP000622707">
    <property type="component" value="Unassembled WGS sequence"/>
</dbReference>
<dbReference type="RefSeq" id="WP_201690759.1">
    <property type="nucleotide sequence ID" value="NZ_JAEQND010000008.1"/>
</dbReference>
<sequence length="715" mass="77114">MSAPHEGTPPGELPTSLKANPRLSQWLAILREGRVEVRSGKVELGQGITTALAAIVAQELDVAPGRIEMVRASTAGAPNEGFTSGSLSVQDSGSALRQVCAEAREIYLHAAAQRLEVAVDDLQVRDGEIAVRGVPSLRTSYWELADPALLDREASGRARAKPPTQDAPEAPARLDLPDKVLGRPAFLHDLVLPGMLYARVAHPPSPAASLLDVDLAAVEALPGVVRVVRDGSFLGVIAQGDHEADRALRKLKAVARWSERESLPDMDALPAFLRSQPVETSVVDEKKPADPAPTPVRTFQASYARPYLAHASIGPSCGLARWDANGNVEVWTHAQGVYPMQRDLALLLRIPAQAITVSHVPGAGCYGHNGADDAAVDAALIARAVPGRAVQVRWTREDELCCSPFGAVMAVDLRAGVDAQGRIVAWEHEIWSNGHSMRPGRMPVPVFHAAPLLQQAFPPQVSINVPVATGAGAERNSIPEYGFATHRIVNHRLLTMPLRTSSLRSLGAHCNVFAAECFLDEIAAELGADPLDFRLRHLQDPRSRAVLEQVAAMAHWRQRAKTEGEGWGLGFARYKNNGAWCAAVAQVEVQQDIRVRRVWLAVDVGRVVHADGVKNQLEGGAIQTVSWVLKEAVQFDRTRVTSDRWGAYPILRFSEVPAVEIALLDRPQEKSLGAGEPTHGPLAAAIGNAVFDAVGVRVREMPLTWDRVQRAALAA</sequence>
<dbReference type="PANTHER" id="PTHR47495">
    <property type="entry name" value="ALDEHYDE DEHYDROGENASE"/>
    <property type="match status" value="1"/>
</dbReference>
<evidence type="ECO:0000259" key="1">
    <source>
        <dbReference type="SMART" id="SM01008"/>
    </source>
</evidence>
<dbReference type="InterPro" id="IPR000674">
    <property type="entry name" value="Ald_Oxase/Xan_DH_a/b"/>
</dbReference>
<name>A0ABS1JQM3_9BURK</name>